<dbReference type="AlphaFoldDB" id="Q0K3P8"/>
<keyword evidence="1" id="KW-0472">Membrane</keyword>
<keyword evidence="1" id="KW-0812">Transmembrane</keyword>
<dbReference type="HOGENOM" id="CLU_173873_0_0_4"/>
<reference evidence="2 3" key="1">
    <citation type="journal article" date="2006" name="Nat. Biotechnol.">
        <title>Genome sequence of the bioplastic-producing 'Knallgas' bacterium Ralstonia eutropha H16.</title>
        <authorList>
            <person name="Pohlmann A."/>
            <person name="Fricke W.F."/>
            <person name="Reinecke F."/>
            <person name="Kusian B."/>
            <person name="Liesegang H."/>
            <person name="Cramm R."/>
            <person name="Eitinger T."/>
            <person name="Ewering C."/>
            <person name="Potter M."/>
            <person name="Schwartz E."/>
            <person name="Strittmatter A."/>
            <person name="Voss I."/>
            <person name="Gottschalk G."/>
            <person name="Steinbuechel A."/>
            <person name="Friedrich B."/>
            <person name="Bowien B."/>
        </authorList>
    </citation>
    <scope>NUCLEOTIDE SEQUENCE [LARGE SCALE GENOMIC DNA]</scope>
    <source>
        <strain evidence="3">ATCC 17699 / DSM 428 / KCTC 22496 / NCIMB 10442 / H16 / Stanier 337</strain>
    </source>
</reference>
<dbReference type="Proteomes" id="UP000008210">
    <property type="component" value="Chromosome 2"/>
</dbReference>
<dbReference type="EMBL" id="AM260480">
    <property type="protein sequence ID" value="CAJ95376.1"/>
    <property type="molecule type" value="Genomic_DNA"/>
</dbReference>
<protein>
    <submittedName>
        <fullName evidence="2">Uncharacterized protein</fullName>
    </submittedName>
</protein>
<name>Q0K3P8_CUPNH</name>
<organism evidence="2 3">
    <name type="scientific">Cupriavidus necator (strain ATCC 17699 / DSM 428 / KCTC 22496 / NCIMB 10442 / H16 / Stanier 337)</name>
    <name type="common">Ralstonia eutropha</name>
    <dbReference type="NCBI Taxonomy" id="381666"/>
    <lineage>
        <taxon>Bacteria</taxon>
        <taxon>Pseudomonadati</taxon>
        <taxon>Pseudomonadota</taxon>
        <taxon>Betaproteobacteria</taxon>
        <taxon>Burkholderiales</taxon>
        <taxon>Burkholderiaceae</taxon>
        <taxon>Cupriavidus</taxon>
    </lineage>
</organism>
<gene>
    <name evidence="2" type="ordered locus">H16_B0579</name>
</gene>
<dbReference type="eggNOG" id="ENOG50348J1">
    <property type="taxonomic scope" value="Bacteria"/>
</dbReference>
<evidence type="ECO:0000313" key="3">
    <source>
        <dbReference type="Proteomes" id="UP000008210"/>
    </source>
</evidence>
<keyword evidence="1" id="KW-1133">Transmembrane helix</keyword>
<dbReference type="KEGG" id="reh:H16_B0579"/>
<evidence type="ECO:0000313" key="2">
    <source>
        <dbReference type="EMBL" id="CAJ95376.1"/>
    </source>
</evidence>
<proteinExistence type="predicted"/>
<evidence type="ECO:0000256" key="1">
    <source>
        <dbReference type="SAM" id="Phobius"/>
    </source>
</evidence>
<accession>Q0K3P8</accession>
<feature type="transmembrane region" description="Helical" evidence="1">
    <location>
        <begin position="30"/>
        <end position="52"/>
    </location>
</feature>
<keyword evidence="3" id="KW-1185">Reference proteome</keyword>
<sequence>MEITFIYPPERFAQYWKHRYLFDGAGNMEAVLWIALALALVALGGTVTWLIGTRVPEPVFERAQRHGRFAGLEPRPPRGGGRGRRVGRVRQWRLVAVPGPMGQLVPVRI</sequence>